<keyword evidence="5" id="KW-0736">Signalosome</keyword>
<feature type="domain" description="PCI" evidence="8">
    <location>
        <begin position="193"/>
        <end position="362"/>
    </location>
</feature>
<dbReference type="Pfam" id="PF01399">
    <property type="entry name" value="PCI"/>
    <property type="match status" value="1"/>
</dbReference>
<protein>
    <recommendedName>
        <fullName evidence="8">PCI domain-containing protein</fullName>
    </recommendedName>
</protein>
<evidence type="ECO:0000256" key="3">
    <source>
        <dbReference type="ARBA" id="ARBA00008793"/>
    </source>
</evidence>
<feature type="region of interest" description="Disordered" evidence="7">
    <location>
        <begin position="397"/>
        <end position="423"/>
    </location>
</feature>
<evidence type="ECO:0000256" key="4">
    <source>
        <dbReference type="ARBA" id="ARBA00022490"/>
    </source>
</evidence>
<reference evidence="9" key="1">
    <citation type="journal article" date="2020" name="J. Eukaryot. Microbiol.">
        <title>De novo Sequencing, Assembly and Annotation of the Transcriptome for the Free-Living Testate Amoeba Arcella intermedia.</title>
        <authorList>
            <person name="Ribeiro G.M."/>
            <person name="Porfirio-Sousa A.L."/>
            <person name="Maurer-Alcala X.X."/>
            <person name="Katz L.A."/>
            <person name="Lahr D.J.G."/>
        </authorList>
    </citation>
    <scope>NUCLEOTIDE SEQUENCE</scope>
</reference>
<dbReference type="InterPro" id="IPR019585">
    <property type="entry name" value="Rpn7/CSN1"/>
</dbReference>
<dbReference type="Gene3D" id="1.25.40.570">
    <property type="match status" value="1"/>
</dbReference>
<dbReference type="PROSITE" id="PS50250">
    <property type="entry name" value="PCI"/>
    <property type="match status" value="1"/>
</dbReference>
<dbReference type="InterPro" id="IPR045135">
    <property type="entry name" value="Rpn7_N"/>
</dbReference>
<sequence>MEQYASRYEGQTKIARLMFIAERYLEKQGESYKMAIDAIKLTKNTNLYRKVFEKIGDKLGSGYTFDSAWADGIDKKAQVTHDELEALLNTYRQNLIRKKIRTGYNDLGAFHYDRGDFNASLRSYIRTQDYCASEHMIEMCMHVIKVSIAMNNFVHVLTYVAKAESTPGIATNKVVEAQLKVTAGLAHIENRKYKAAAKKFIETSFELGNKFAEVISPQDVAIYGSVCALAEFDRRELKAEVLDNSQFQNYLELVPELGQCLNDFYNSKYAECLAYLEKLKNDLLLDIHLYDHIQSLYEKVRTKALVQYFSPYTSVDLNKMASAFQVTYPDLEKELSKLIVDGTISARIDSHNKRLYSREVDDRRETFNKAIQLGEDFQTDTRAMLIRVSLIRNNMLVKPQKGEERRGGPGSGAGHTGKRTDKK</sequence>
<dbReference type="PANTHER" id="PTHR14145:SF2">
    <property type="entry name" value="COP9 SIGNALOSOME COMPLEX SUBUNIT 1"/>
    <property type="match status" value="1"/>
</dbReference>
<proteinExistence type="inferred from homology"/>
<dbReference type="Pfam" id="PF10602">
    <property type="entry name" value="RPN7"/>
    <property type="match status" value="1"/>
</dbReference>
<comment type="subcellular location">
    <subcellularLocation>
        <location evidence="2">Cytoplasm</location>
    </subcellularLocation>
    <subcellularLocation>
        <location evidence="1">Nucleus</location>
    </subcellularLocation>
</comment>
<dbReference type="InterPro" id="IPR036390">
    <property type="entry name" value="WH_DNA-bd_sf"/>
</dbReference>
<evidence type="ECO:0000313" key="9">
    <source>
        <dbReference type="EMBL" id="NDV31784.1"/>
    </source>
</evidence>
<dbReference type="GO" id="GO:0008180">
    <property type="term" value="C:COP9 signalosome"/>
    <property type="evidence" value="ECO:0007669"/>
    <property type="project" value="UniProtKB-KW"/>
</dbReference>
<evidence type="ECO:0000256" key="2">
    <source>
        <dbReference type="ARBA" id="ARBA00004496"/>
    </source>
</evidence>
<dbReference type="EMBL" id="GIBP01002815">
    <property type="protein sequence ID" value="NDV31784.1"/>
    <property type="molecule type" value="Transcribed_RNA"/>
</dbReference>
<comment type="similarity">
    <text evidence="3">Belongs to the CSN1 family.</text>
</comment>
<keyword evidence="6" id="KW-0539">Nucleus</keyword>
<accession>A0A6B2L483</accession>
<dbReference type="AlphaFoldDB" id="A0A6B2L483"/>
<keyword evidence="4" id="KW-0963">Cytoplasm</keyword>
<organism evidence="9">
    <name type="scientific">Arcella intermedia</name>
    <dbReference type="NCBI Taxonomy" id="1963864"/>
    <lineage>
        <taxon>Eukaryota</taxon>
        <taxon>Amoebozoa</taxon>
        <taxon>Tubulinea</taxon>
        <taxon>Elardia</taxon>
        <taxon>Arcellinida</taxon>
        <taxon>Sphaerothecina</taxon>
        <taxon>Arcellidae</taxon>
        <taxon>Arcella</taxon>
    </lineage>
</organism>
<evidence type="ECO:0000256" key="5">
    <source>
        <dbReference type="ARBA" id="ARBA00022790"/>
    </source>
</evidence>
<name>A0A6B2L483_9EUKA</name>
<evidence type="ECO:0000256" key="6">
    <source>
        <dbReference type="ARBA" id="ARBA00023242"/>
    </source>
</evidence>
<dbReference type="SMART" id="SM00088">
    <property type="entry name" value="PINT"/>
    <property type="match status" value="1"/>
</dbReference>
<dbReference type="InterPro" id="IPR000717">
    <property type="entry name" value="PCI_dom"/>
</dbReference>
<dbReference type="GO" id="GO:0005737">
    <property type="term" value="C:cytoplasm"/>
    <property type="evidence" value="ECO:0007669"/>
    <property type="project" value="UniProtKB-SubCell"/>
</dbReference>
<evidence type="ECO:0000259" key="8">
    <source>
        <dbReference type="PROSITE" id="PS50250"/>
    </source>
</evidence>
<evidence type="ECO:0000256" key="7">
    <source>
        <dbReference type="SAM" id="MobiDB-lite"/>
    </source>
</evidence>
<dbReference type="SUPFAM" id="SSF46785">
    <property type="entry name" value="Winged helix' DNA-binding domain"/>
    <property type="match status" value="1"/>
</dbReference>
<dbReference type="PANTHER" id="PTHR14145">
    <property type="entry name" value="26S PROTESOME SUBUNIT 6"/>
    <property type="match status" value="1"/>
</dbReference>
<evidence type="ECO:0000256" key="1">
    <source>
        <dbReference type="ARBA" id="ARBA00004123"/>
    </source>
</evidence>